<dbReference type="InterPro" id="IPR045584">
    <property type="entry name" value="Pilin-like"/>
</dbReference>
<sequence length="55" mass="5938">MAVVLFVITMKSSESGKSLTELLVVIVIIGISASIGLPMFLNYLKTSRLVGLKQK</sequence>
<proteinExistence type="predicted"/>
<evidence type="ECO:0000313" key="2">
    <source>
        <dbReference type="EMBL" id="VXD24373.1"/>
    </source>
</evidence>
<dbReference type="NCBIfam" id="TIGR02532">
    <property type="entry name" value="IV_pilin_GFxxxE"/>
    <property type="match status" value="1"/>
</dbReference>
<keyword evidence="3" id="KW-1185">Reference proteome</keyword>
<keyword evidence="1" id="KW-1133">Transmembrane helix</keyword>
<protein>
    <submittedName>
        <fullName evidence="2">Uncharacterized protein</fullName>
    </submittedName>
</protein>
<dbReference type="SUPFAM" id="SSF54523">
    <property type="entry name" value="Pili subunits"/>
    <property type="match status" value="1"/>
</dbReference>
<evidence type="ECO:0000256" key="1">
    <source>
        <dbReference type="SAM" id="Phobius"/>
    </source>
</evidence>
<dbReference type="AlphaFoldDB" id="A0A7Z9BZQ7"/>
<evidence type="ECO:0000313" key="3">
    <source>
        <dbReference type="Proteomes" id="UP000182190"/>
    </source>
</evidence>
<dbReference type="Proteomes" id="UP000182190">
    <property type="component" value="Unassembled WGS sequence"/>
</dbReference>
<dbReference type="InterPro" id="IPR012902">
    <property type="entry name" value="N_methyl_site"/>
</dbReference>
<dbReference type="Gene3D" id="3.30.700.10">
    <property type="entry name" value="Glycoprotein, Type 4 Pilin"/>
    <property type="match status" value="1"/>
</dbReference>
<accession>A0A7Z9BZQ7</accession>
<dbReference type="EMBL" id="CZCS02000222">
    <property type="protein sequence ID" value="VXD24373.1"/>
    <property type="molecule type" value="Genomic_DNA"/>
</dbReference>
<keyword evidence="1" id="KW-0472">Membrane</keyword>
<feature type="transmembrane region" description="Helical" evidence="1">
    <location>
        <begin position="22"/>
        <end position="44"/>
    </location>
</feature>
<keyword evidence="1" id="KW-0812">Transmembrane</keyword>
<comment type="caution">
    <text evidence="2">The sequence shown here is derived from an EMBL/GenBank/DDBJ whole genome shotgun (WGS) entry which is preliminary data.</text>
</comment>
<gene>
    <name evidence="2" type="ORF">PL9631_790085</name>
</gene>
<reference evidence="2" key="1">
    <citation type="submission" date="2019-10" db="EMBL/GenBank/DDBJ databases">
        <authorList>
            <consortium name="Genoscope - CEA"/>
            <person name="William W."/>
        </authorList>
    </citation>
    <scope>NUCLEOTIDE SEQUENCE [LARGE SCALE GENOMIC DNA]</scope>
    <source>
        <strain evidence="2">BBR_PRJEB10994</strain>
    </source>
</reference>
<organism evidence="2 3">
    <name type="scientific">Planktothrix paucivesiculata PCC 9631</name>
    <dbReference type="NCBI Taxonomy" id="671071"/>
    <lineage>
        <taxon>Bacteria</taxon>
        <taxon>Bacillati</taxon>
        <taxon>Cyanobacteriota</taxon>
        <taxon>Cyanophyceae</taxon>
        <taxon>Oscillatoriophycideae</taxon>
        <taxon>Oscillatoriales</taxon>
        <taxon>Microcoleaceae</taxon>
        <taxon>Planktothrix</taxon>
    </lineage>
</organism>
<name>A0A7Z9BZQ7_9CYAN</name>